<proteinExistence type="predicted"/>
<name>A0A0B2VKT5_TOXCA</name>
<reference evidence="1 2" key="1">
    <citation type="submission" date="2014-11" db="EMBL/GenBank/DDBJ databases">
        <title>Genetic blueprint of the zoonotic pathogen Toxocara canis.</title>
        <authorList>
            <person name="Zhu X.-Q."/>
            <person name="Korhonen P.K."/>
            <person name="Cai H."/>
            <person name="Young N.D."/>
            <person name="Nejsum P."/>
            <person name="von Samson-Himmelstjerna G."/>
            <person name="Boag P.R."/>
            <person name="Tan P."/>
            <person name="Li Q."/>
            <person name="Min J."/>
            <person name="Yang Y."/>
            <person name="Wang X."/>
            <person name="Fang X."/>
            <person name="Hall R.S."/>
            <person name="Hofmann A."/>
            <person name="Sternberg P.W."/>
            <person name="Jex A.R."/>
            <person name="Gasser R.B."/>
        </authorList>
    </citation>
    <scope>NUCLEOTIDE SEQUENCE [LARGE SCALE GENOMIC DNA]</scope>
    <source>
        <strain evidence="1">PN_DK_2014</strain>
    </source>
</reference>
<protein>
    <submittedName>
        <fullName evidence="1">Uncharacterized protein</fullName>
    </submittedName>
</protein>
<dbReference type="Proteomes" id="UP000031036">
    <property type="component" value="Unassembled WGS sequence"/>
</dbReference>
<sequence length="78" mass="8806">PIKLQPACLTRHFSIPTRAKLLGKRASERANSNTLHIEAEPRRAKLLGKRAWKSTERANSNTLHIEARRLKKILAALS</sequence>
<dbReference type="EMBL" id="JPKZ01001068">
    <property type="protein sequence ID" value="KHN84111.1"/>
    <property type="molecule type" value="Genomic_DNA"/>
</dbReference>
<accession>A0A0B2VKT5</accession>
<comment type="caution">
    <text evidence="1">The sequence shown here is derived from an EMBL/GenBank/DDBJ whole genome shotgun (WGS) entry which is preliminary data.</text>
</comment>
<feature type="non-terminal residue" evidence="1">
    <location>
        <position position="1"/>
    </location>
</feature>
<keyword evidence="2" id="KW-1185">Reference proteome</keyword>
<gene>
    <name evidence="1" type="ORF">Tcan_16807</name>
</gene>
<evidence type="ECO:0000313" key="2">
    <source>
        <dbReference type="Proteomes" id="UP000031036"/>
    </source>
</evidence>
<organism evidence="1 2">
    <name type="scientific">Toxocara canis</name>
    <name type="common">Canine roundworm</name>
    <dbReference type="NCBI Taxonomy" id="6265"/>
    <lineage>
        <taxon>Eukaryota</taxon>
        <taxon>Metazoa</taxon>
        <taxon>Ecdysozoa</taxon>
        <taxon>Nematoda</taxon>
        <taxon>Chromadorea</taxon>
        <taxon>Rhabditida</taxon>
        <taxon>Spirurina</taxon>
        <taxon>Ascaridomorpha</taxon>
        <taxon>Ascaridoidea</taxon>
        <taxon>Toxocaridae</taxon>
        <taxon>Toxocara</taxon>
    </lineage>
</organism>
<dbReference type="AlphaFoldDB" id="A0A0B2VKT5"/>
<evidence type="ECO:0000313" key="1">
    <source>
        <dbReference type="EMBL" id="KHN84111.1"/>
    </source>
</evidence>